<gene>
    <name evidence="1" type="ORF">UFOVP312_48</name>
</gene>
<evidence type="ECO:0000313" key="1">
    <source>
        <dbReference type="EMBL" id="CAB4136699.1"/>
    </source>
</evidence>
<dbReference type="EMBL" id="LR796318">
    <property type="protein sequence ID" value="CAB4136699.1"/>
    <property type="molecule type" value="Genomic_DNA"/>
</dbReference>
<organism evidence="1">
    <name type="scientific">uncultured Caudovirales phage</name>
    <dbReference type="NCBI Taxonomy" id="2100421"/>
    <lineage>
        <taxon>Viruses</taxon>
        <taxon>Duplodnaviria</taxon>
        <taxon>Heunggongvirae</taxon>
        <taxon>Uroviricota</taxon>
        <taxon>Caudoviricetes</taxon>
        <taxon>Peduoviridae</taxon>
        <taxon>Maltschvirus</taxon>
        <taxon>Maltschvirus maltsch</taxon>
    </lineage>
</organism>
<accession>A0A6J5LY59</accession>
<name>A0A6J5LY59_9CAUD</name>
<proteinExistence type="predicted"/>
<reference evidence="1" key="1">
    <citation type="submission" date="2020-04" db="EMBL/GenBank/DDBJ databases">
        <authorList>
            <person name="Chiriac C."/>
            <person name="Salcher M."/>
            <person name="Ghai R."/>
            <person name="Kavagutti S V."/>
        </authorList>
    </citation>
    <scope>NUCLEOTIDE SEQUENCE</scope>
</reference>
<protein>
    <submittedName>
        <fullName evidence="1">Uncharacterized protein</fullName>
    </submittedName>
</protein>
<sequence>MDVRLPDGTVVTNVPDGITQAELMRRLGRKQDNELLAKAQAAGTSVRDGAVNWGVELEKQKIDEMSLPERVFKGLGDGFADIPLAVRQIFTKDPEKTKQLKNEAADKREVDKYLSKRTDLGILPDQVYGVDTPTLGSTAQFYGKVAPTTLLPATRLAGVKGFATNVGVGTGLAALDPTVEGESRAMNMATGGALSGALPLATSAVRGVYNSVTRGGGQNRAGKEVAKVLTEGGGDEQTVLRQTIERLRNAKQGSIPLSTAAQLSDAQIARLEQGSRARSGANWYDFDQDQARAVSDAVRTATSSADDLAARRGLRQRNIELRKDQAFSGVNDGAWGGDLSRLSQNLDVAMRSPEASNPSVLNMLKALRGEIDRLGDNFTPQHLATIRANLSGKYNPTNPNVYAAAPRDSAARLSVMQEVDNILNNATNSRWQDVVSGYARDSKPVDAAKAAGRVRDRFWDSNTGRVLGVSADAAGDVPKITEAGLGGALNAARGPDKSLLLSREANARLEAILSALRSQNIVQGVKRSATAGGGSDTASNMYAARAAGKAAEALGASSGSMTATGASAALNKLGELATANKDRALAEALQNPQQMIALLERKLKAGAPLNTQEQYLLSMLRAAPAAAATSN</sequence>